<dbReference type="InterPro" id="IPR009784">
    <property type="entry name" value="DUF1349"/>
</dbReference>
<name>A0A895YEY7_9ACTN</name>
<dbReference type="SUPFAM" id="SSF49899">
    <property type="entry name" value="Concanavalin A-like lectins/glucanases"/>
    <property type="match status" value="1"/>
</dbReference>
<organism evidence="1 2">
    <name type="scientific">Natronosporangium hydrolyticum</name>
    <dbReference type="NCBI Taxonomy" id="2811111"/>
    <lineage>
        <taxon>Bacteria</taxon>
        <taxon>Bacillati</taxon>
        <taxon>Actinomycetota</taxon>
        <taxon>Actinomycetes</taxon>
        <taxon>Micromonosporales</taxon>
        <taxon>Micromonosporaceae</taxon>
        <taxon>Natronosporangium</taxon>
    </lineage>
</organism>
<dbReference type="InterPro" id="IPR013320">
    <property type="entry name" value="ConA-like_dom_sf"/>
</dbReference>
<dbReference type="AlphaFoldDB" id="A0A895YEY7"/>
<evidence type="ECO:0000313" key="2">
    <source>
        <dbReference type="Proteomes" id="UP000662857"/>
    </source>
</evidence>
<dbReference type="Pfam" id="PF07081">
    <property type="entry name" value="DUF1349"/>
    <property type="match status" value="1"/>
</dbReference>
<reference evidence="1" key="1">
    <citation type="submission" date="2021-02" db="EMBL/GenBank/DDBJ databases">
        <title>Natrosporangium hydrolyticum gen. nov., sp. nov, a haloalkaliphilic actinobacterium from a soda solonchak soil.</title>
        <authorList>
            <person name="Sorokin D.Y."/>
            <person name="Khijniak T.V."/>
            <person name="Zakharycheva A.P."/>
            <person name="Boueva O.V."/>
            <person name="Ariskina E.V."/>
            <person name="Hahnke R.L."/>
            <person name="Bunk B."/>
            <person name="Sproer C."/>
            <person name="Schumann P."/>
            <person name="Evtushenko L.I."/>
            <person name="Kublanov I.V."/>
        </authorList>
    </citation>
    <scope>NUCLEOTIDE SEQUENCE</scope>
    <source>
        <strain evidence="1">DSM 106523</strain>
    </source>
</reference>
<dbReference type="KEGG" id="nhy:JQS43_08890"/>
<protein>
    <submittedName>
        <fullName evidence="1">DUF1349 domain-containing protein</fullName>
    </submittedName>
</protein>
<sequence>MSSGPGLRLAALPASLTWQETPVSSELRGDAGLAVTASGGTDLFIDPAGGEPTLTAPRLLGSPPPGDFQLSARVGASLATTFDAGVLMVWFDERHWAKLCYELSPAGTPMVVSVVTHGWSDDANGFVVDTDQVWLRISRVGAAWAFHAHTDGESWQLIRYFRLTGPPDTTALVGFEAQSPLGPGCQVTFEEVSFVAQAPGDLRDGS</sequence>
<dbReference type="Gene3D" id="2.60.120.200">
    <property type="match status" value="1"/>
</dbReference>
<dbReference type="PANTHER" id="PTHR35332:SF2">
    <property type="entry name" value="REGULATION OF ENOLASE PROTEIN 1"/>
    <property type="match status" value="1"/>
</dbReference>
<proteinExistence type="predicted"/>
<dbReference type="RefSeq" id="WP_239678591.1">
    <property type="nucleotide sequence ID" value="NZ_CP070499.1"/>
</dbReference>
<gene>
    <name evidence="1" type="ORF">JQS43_08890</name>
</gene>
<keyword evidence="2" id="KW-1185">Reference proteome</keyword>
<accession>A0A895YEY7</accession>
<dbReference type="EMBL" id="CP070499">
    <property type="protein sequence ID" value="QSB16377.1"/>
    <property type="molecule type" value="Genomic_DNA"/>
</dbReference>
<dbReference type="PANTHER" id="PTHR35332">
    <property type="entry name" value="REGULATION OF ENOLASE PROTEIN 1"/>
    <property type="match status" value="1"/>
</dbReference>
<evidence type="ECO:0000313" key="1">
    <source>
        <dbReference type="EMBL" id="QSB16377.1"/>
    </source>
</evidence>
<dbReference type="Proteomes" id="UP000662857">
    <property type="component" value="Chromosome"/>
</dbReference>